<comment type="caution">
    <text evidence="5">The sequence shown here is derived from an EMBL/GenBank/DDBJ whole genome shotgun (WGS) entry which is preliminary data.</text>
</comment>
<keyword evidence="3" id="KW-0949">S-adenosyl-L-methionine</keyword>
<dbReference type="InterPro" id="IPR001077">
    <property type="entry name" value="COMT_C"/>
</dbReference>
<organism evidence="5 6">
    <name type="scientific">Carex littledalei</name>
    <dbReference type="NCBI Taxonomy" id="544730"/>
    <lineage>
        <taxon>Eukaryota</taxon>
        <taxon>Viridiplantae</taxon>
        <taxon>Streptophyta</taxon>
        <taxon>Embryophyta</taxon>
        <taxon>Tracheophyta</taxon>
        <taxon>Spermatophyta</taxon>
        <taxon>Magnoliopsida</taxon>
        <taxon>Liliopsida</taxon>
        <taxon>Poales</taxon>
        <taxon>Cyperaceae</taxon>
        <taxon>Cyperoideae</taxon>
        <taxon>Cariceae</taxon>
        <taxon>Carex</taxon>
        <taxon>Carex subgen. Euthyceras</taxon>
    </lineage>
</organism>
<evidence type="ECO:0000313" key="5">
    <source>
        <dbReference type="EMBL" id="KAF3325394.1"/>
    </source>
</evidence>
<evidence type="ECO:0000256" key="1">
    <source>
        <dbReference type="ARBA" id="ARBA00022603"/>
    </source>
</evidence>
<dbReference type="PANTHER" id="PTHR11746">
    <property type="entry name" value="O-METHYLTRANSFERASE"/>
    <property type="match status" value="1"/>
</dbReference>
<dbReference type="Gene3D" id="3.40.50.150">
    <property type="entry name" value="Vaccinia Virus protein VP39"/>
    <property type="match status" value="1"/>
</dbReference>
<dbReference type="InterPro" id="IPR029063">
    <property type="entry name" value="SAM-dependent_MTases_sf"/>
</dbReference>
<sequence>MRILSHFGLIHQQICPIVGSEVTYDLTPTSLHLTNKEGSLNLLPFILLQLESFKDMMLKPYLCMGDWFKQEDNDKQTPFEMSNNCSMWAMASQNSKFNDLFNNAMISSCSIFTDIIIKSGGNIFMGIESLVDVGGGTGTLAKAIAMNYPHVKCTVLDLPHVVQGFENDDIVKFVSGDMFNFIPPADAVLLKWILHCWNDEECIKILKLCKEAISSIEAVGQ</sequence>
<evidence type="ECO:0000256" key="2">
    <source>
        <dbReference type="ARBA" id="ARBA00022679"/>
    </source>
</evidence>
<proteinExistence type="predicted"/>
<dbReference type="Pfam" id="PF00891">
    <property type="entry name" value="Methyltransf_2"/>
    <property type="match status" value="1"/>
</dbReference>
<keyword evidence="2 5" id="KW-0808">Transferase</keyword>
<name>A0A833VIV5_9POAL</name>
<dbReference type="EMBL" id="SWLB01000020">
    <property type="protein sequence ID" value="KAF3325394.1"/>
    <property type="molecule type" value="Genomic_DNA"/>
</dbReference>
<evidence type="ECO:0000259" key="4">
    <source>
        <dbReference type="Pfam" id="PF00891"/>
    </source>
</evidence>
<protein>
    <submittedName>
        <fullName evidence="5">Trans-resveratrol di-O-methyltransferase</fullName>
    </submittedName>
</protein>
<keyword evidence="1 5" id="KW-0489">Methyltransferase</keyword>
<dbReference type="GO" id="GO:0032259">
    <property type="term" value="P:methylation"/>
    <property type="evidence" value="ECO:0007669"/>
    <property type="project" value="UniProtKB-KW"/>
</dbReference>
<reference evidence="5" key="1">
    <citation type="submission" date="2020-01" db="EMBL/GenBank/DDBJ databases">
        <title>Genome sequence of Kobresia littledalei, the first chromosome-level genome in the family Cyperaceae.</title>
        <authorList>
            <person name="Qu G."/>
        </authorList>
    </citation>
    <scope>NUCLEOTIDE SEQUENCE</scope>
    <source>
        <strain evidence="5">C.B.Clarke</strain>
        <tissue evidence="5">Leaf</tissue>
    </source>
</reference>
<dbReference type="GO" id="GO:0008171">
    <property type="term" value="F:O-methyltransferase activity"/>
    <property type="evidence" value="ECO:0007669"/>
    <property type="project" value="InterPro"/>
</dbReference>
<gene>
    <name evidence="5" type="ORF">FCM35_KLT10465</name>
</gene>
<evidence type="ECO:0000256" key="3">
    <source>
        <dbReference type="ARBA" id="ARBA00022691"/>
    </source>
</evidence>
<accession>A0A833VIV5</accession>
<dbReference type="OrthoDB" id="1712360at2759"/>
<dbReference type="AlphaFoldDB" id="A0A833VIV5"/>
<dbReference type="SUPFAM" id="SSF53335">
    <property type="entry name" value="S-adenosyl-L-methionine-dependent methyltransferases"/>
    <property type="match status" value="1"/>
</dbReference>
<feature type="domain" description="O-methyltransferase C-terminal" evidence="4">
    <location>
        <begin position="64"/>
        <end position="214"/>
    </location>
</feature>
<dbReference type="Proteomes" id="UP000623129">
    <property type="component" value="Unassembled WGS sequence"/>
</dbReference>
<keyword evidence="6" id="KW-1185">Reference proteome</keyword>
<evidence type="ECO:0000313" key="6">
    <source>
        <dbReference type="Proteomes" id="UP000623129"/>
    </source>
</evidence>
<dbReference type="InterPro" id="IPR016461">
    <property type="entry name" value="COMT-like"/>
</dbReference>
<dbReference type="PROSITE" id="PS51683">
    <property type="entry name" value="SAM_OMT_II"/>
    <property type="match status" value="1"/>
</dbReference>